<gene>
    <name evidence="2" type="ORF">NS334_13695</name>
</gene>
<evidence type="ECO:0000256" key="1">
    <source>
        <dbReference type="SAM" id="SignalP"/>
    </source>
</evidence>
<organism evidence="2 3">
    <name type="scientific">Sphingomonas endophytica</name>
    <dbReference type="NCBI Taxonomy" id="869719"/>
    <lineage>
        <taxon>Bacteria</taxon>
        <taxon>Pseudomonadati</taxon>
        <taxon>Pseudomonadota</taxon>
        <taxon>Alphaproteobacteria</taxon>
        <taxon>Sphingomonadales</taxon>
        <taxon>Sphingomonadaceae</taxon>
        <taxon>Sphingomonas</taxon>
    </lineage>
</organism>
<sequence>MTRSTYRLLLAVALGAIALPAFAQQKTDLSGEWTVDLRPTPQAPAYLKPMTLAVAADGALTGAFYEHPIDLGRAGATNGRPCFAFRTQDASGPYQTSGCLVGDHIEGQTWSEGRRFVLTWQATRTRK</sequence>
<evidence type="ECO:0000313" key="2">
    <source>
        <dbReference type="EMBL" id="KTT69771.1"/>
    </source>
</evidence>
<name>A0A147HXY3_9SPHN</name>
<comment type="caution">
    <text evidence="2">The sequence shown here is derived from an EMBL/GenBank/DDBJ whole genome shotgun (WGS) entry which is preliminary data.</text>
</comment>
<proteinExistence type="predicted"/>
<evidence type="ECO:0008006" key="4">
    <source>
        <dbReference type="Google" id="ProtNLM"/>
    </source>
</evidence>
<dbReference type="AlphaFoldDB" id="A0A147HXY3"/>
<feature type="signal peptide" evidence="1">
    <location>
        <begin position="1"/>
        <end position="23"/>
    </location>
</feature>
<dbReference type="RefSeq" id="WP_058756515.1">
    <property type="nucleotide sequence ID" value="NZ_LDTB01000061.1"/>
</dbReference>
<feature type="chain" id="PRO_5007547976" description="DUF2147 domain-containing protein" evidence="1">
    <location>
        <begin position="24"/>
        <end position="127"/>
    </location>
</feature>
<protein>
    <recommendedName>
        <fullName evidence="4">DUF2147 domain-containing protein</fullName>
    </recommendedName>
</protein>
<keyword evidence="3" id="KW-1185">Reference proteome</keyword>
<evidence type="ECO:0000313" key="3">
    <source>
        <dbReference type="Proteomes" id="UP000074310"/>
    </source>
</evidence>
<keyword evidence="1" id="KW-0732">Signal</keyword>
<dbReference type="PATRIC" id="fig|869719.3.peg.2811"/>
<accession>A0A147HXY3</accession>
<dbReference type="Proteomes" id="UP000074310">
    <property type="component" value="Unassembled WGS sequence"/>
</dbReference>
<reference evidence="2 3" key="1">
    <citation type="journal article" date="2016" name="Front. Microbiol.">
        <title>Genomic Resource of Rice Seed Associated Bacteria.</title>
        <authorList>
            <person name="Midha S."/>
            <person name="Bansal K."/>
            <person name="Sharma S."/>
            <person name="Kumar N."/>
            <person name="Patil P.P."/>
            <person name="Chaudhry V."/>
            <person name="Patil P.B."/>
        </authorList>
    </citation>
    <scope>NUCLEOTIDE SEQUENCE [LARGE SCALE GENOMIC DNA]</scope>
    <source>
        <strain evidence="2 3">NS334</strain>
    </source>
</reference>
<dbReference type="EMBL" id="LDTB01000061">
    <property type="protein sequence ID" value="KTT69771.1"/>
    <property type="molecule type" value="Genomic_DNA"/>
</dbReference>